<dbReference type="EMBL" id="BPPX01000015">
    <property type="protein sequence ID" value="GJC84785.1"/>
    <property type="molecule type" value="Genomic_DNA"/>
</dbReference>
<reference evidence="2 3" key="1">
    <citation type="submission" date="2021-07" db="EMBL/GenBank/DDBJ databases">
        <title>Genome data of Colletotrichum spaethianum.</title>
        <authorList>
            <person name="Utami Y.D."/>
            <person name="Hiruma K."/>
        </authorList>
    </citation>
    <scope>NUCLEOTIDE SEQUENCE [LARGE SCALE GENOMIC DNA]</scope>
    <source>
        <strain evidence="2 3">MAFF 242679</strain>
    </source>
</reference>
<protein>
    <recommendedName>
        <fullName evidence="4">NAD-specific glutamate dehydrogenase</fullName>
    </recommendedName>
</protein>
<feature type="compositionally biased region" description="Basic and acidic residues" evidence="1">
    <location>
        <begin position="508"/>
        <end position="522"/>
    </location>
</feature>
<evidence type="ECO:0000256" key="1">
    <source>
        <dbReference type="SAM" id="MobiDB-lite"/>
    </source>
</evidence>
<dbReference type="Proteomes" id="UP001055172">
    <property type="component" value="Unassembled WGS sequence"/>
</dbReference>
<name>A0AA37GPK6_9PEZI</name>
<feature type="region of interest" description="Disordered" evidence="1">
    <location>
        <begin position="490"/>
        <end position="530"/>
    </location>
</feature>
<comment type="caution">
    <text evidence="2">The sequence shown here is derived from an EMBL/GenBank/DDBJ whole genome shotgun (WGS) entry which is preliminary data.</text>
</comment>
<dbReference type="AntiFam" id="ANF00142">
    <property type="entry name" value="Shadow ORF (opposite yadG)"/>
</dbReference>
<gene>
    <name evidence="2" type="ORF">ColLi_07624</name>
</gene>
<accession>A0AA37GPK6</accession>
<sequence>MHLNVLESVLLDVTDTQVGVLLYLTGGGNNLTSKDLDEGRLASTVGADDGYSGRQSKLAGDLAQGRLGSLGVLVGDVGHADDGTGQRLDTGQDTRGRELELDLGSRERVVALGLGAELDKVGQVAFVARQLLVGLVVVDVGSDVVEEARVVRNDQTGNLGVGLEVGLEPGNVGNVQVVGRFVEQQDIGALEHGTGQSQLHLPSTRQRADLVGLATVRAVGEAELGENLDDLLATTGGDLRVLQDKVQDANVRILALVVLDVDGAKDILRGEALQLAVGNAAHQRGLAGTVATAKTVTVTLEQSQVGVGQQQHTTVGQGEVSVDDLGLAIVLPLGNTVLALVLLNVVLLNTLGDSSVGTGVVQQRLQVRRDSARNALDKTVVDVLSNLLADVRAGQLEAIGVRQAAVLLDLGIEDLANVFTRDTLDDILVVAHGLLDDVQSSLGQLADLGEGGAVVDTLDTRLQFGQEGSGLDGVVDQLCQVLDDDDGLTEHLLSGGGGVEGTLQKGSQESKDRGGDDGDEGGHGQSVDGLAQGLGGRVVHGLDEKGNARGDVVVGQEASEGGHGLDGLLLNLGLEVVHAALDEGDQTSQLGTHGLAKDVLLFGLLLSGADGLLGLFGDLLEKDEGGRGSLPLAGLLGEVGVKDREEADDERLGAQVVEESVQRVLGGLTNDGALVGERIQSAGDHAAILKQEDGLAQGRLGRQALKEGAEQVLRRLAQLAGLLVGGSLLDLGEDSILMQTSVSDRVVQDFAKTVCGIDRGGGGGGCEDRVQEGGNLLLGWRGRGIALGHDGHRRLLFLLR</sequence>
<keyword evidence="3" id="KW-1185">Reference proteome</keyword>
<evidence type="ECO:0000313" key="2">
    <source>
        <dbReference type="EMBL" id="GJC84785.1"/>
    </source>
</evidence>
<dbReference type="AlphaFoldDB" id="A0AA37GPK6"/>
<proteinExistence type="predicted"/>
<evidence type="ECO:0008006" key="4">
    <source>
        <dbReference type="Google" id="ProtNLM"/>
    </source>
</evidence>
<organism evidence="2 3">
    <name type="scientific">Colletotrichum liriopes</name>
    <dbReference type="NCBI Taxonomy" id="708192"/>
    <lineage>
        <taxon>Eukaryota</taxon>
        <taxon>Fungi</taxon>
        <taxon>Dikarya</taxon>
        <taxon>Ascomycota</taxon>
        <taxon>Pezizomycotina</taxon>
        <taxon>Sordariomycetes</taxon>
        <taxon>Hypocreomycetidae</taxon>
        <taxon>Glomerellales</taxon>
        <taxon>Glomerellaceae</taxon>
        <taxon>Colletotrichum</taxon>
        <taxon>Colletotrichum spaethianum species complex</taxon>
    </lineage>
</organism>
<evidence type="ECO:0000313" key="3">
    <source>
        <dbReference type="Proteomes" id="UP001055172"/>
    </source>
</evidence>